<dbReference type="Proteomes" id="UP001219355">
    <property type="component" value="Chromosome 5"/>
</dbReference>
<name>A0AAF0DMV4_9EURO</name>
<evidence type="ECO:0000313" key="2">
    <source>
        <dbReference type="Proteomes" id="UP001219355"/>
    </source>
</evidence>
<dbReference type="AlphaFoldDB" id="A0AAF0DMV4"/>
<dbReference type="EMBL" id="CP120631">
    <property type="protein sequence ID" value="WEW61756.1"/>
    <property type="molecule type" value="Genomic_DNA"/>
</dbReference>
<evidence type="ECO:0000313" key="1">
    <source>
        <dbReference type="EMBL" id="WEW61756.1"/>
    </source>
</evidence>
<reference evidence="1" key="1">
    <citation type="submission" date="2023-03" db="EMBL/GenBank/DDBJ databases">
        <title>Emydomyces testavorans Genome Sequence.</title>
        <authorList>
            <person name="Hoyer L."/>
        </authorList>
    </citation>
    <scope>NUCLEOTIDE SEQUENCE</scope>
    <source>
        <strain evidence="1">16-2883</strain>
    </source>
</reference>
<organism evidence="1 2">
    <name type="scientific">Emydomyces testavorans</name>
    <dbReference type="NCBI Taxonomy" id="2070801"/>
    <lineage>
        <taxon>Eukaryota</taxon>
        <taxon>Fungi</taxon>
        <taxon>Dikarya</taxon>
        <taxon>Ascomycota</taxon>
        <taxon>Pezizomycotina</taxon>
        <taxon>Eurotiomycetes</taxon>
        <taxon>Eurotiomycetidae</taxon>
        <taxon>Onygenales</taxon>
        <taxon>Nannizziopsiaceae</taxon>
        <taxon>Emydomyces</taxon>
    </lineage>
</organism>
<proteinExistence type="predicted"/>
<accession>A0AAF0DMV4</accession>
<sequence>MAQPHSTKIAVSNLAPEHLDAFTRTLNHVMATDVTKQTFAQIIDGQPAPQAVPSHARNHPMLQGRTGPSPESVEAVEALPESLNPEMLHVDSDIAQAYQNTVTGSREFKIRLLEMIAVTFHNTSALLFDTMSRRIVHVSGCLPPDVEPPPTVFIHRDYRDHDQYPLGVADMVGYWAEYQVFGGVVLFGRGESEREALDVYIHPPTPWMIFKLSDSQVNDFIDFGLSNFPARSSISSSQHHSTFSLPFAAERYAERIDPDIAIQCHHIFRNKYERKPFTPPRGLTCHRPRRLEDDPVLLDLIEKFDKKEQREEREGGR</sequence>
<gene>
    <name evidence="1" type="ORF">PRK78_007250</name>
</gene>
<keyword evidence="2" id="KW-1185">Reference proteome</keyword>
<protein>
    <submittedName>
        <fullName evidence="1">Uncharacterized protein</fullName>
    </submittedName>
</protein>